<evidence type="ECO:0000313" key="9">
    <source>
        <dbReference type="Proteomes" id="UP000640485"/>
    </source>
</evidence>
<dbReference type="InterPro" id="IPR003333">
    <property type="entry name" value="CMAS"/>
</dbReference>
<dbReference type="GO" id="GO:0032259">
    <property type="term" value="P:methylation"/>
    <property type="evidence" value="ECO:0007669"/>
    <property type="project" value="UniProtKB-KW"/>
</dbReference>
<evidence type="ECO:0000256" key="5">
    <source>
        <dbReference type="ARBA" id="ARBA00023098"/>
    </source>
</evidence>
<feature type="compositionally biased region" description="Acidic residues" evidence="6">
    <location>
        <begin position="418"/>
        <end position="427"/>
    </location>
</feature>
<dbReference type="GO" id="GO:0008168">
    <property type="term" value="F:methyltransferase activity"/>
    <property type="evidence" value="ECO:0007669"/>
    <property type="project" value="UniProtKB-KW"/>
</dbReference>
<protein>
    <submittedName>
        <fullName evidence="8">Class I SAM-dependent methyltransferase</fullName>
    </submittedName>
</protein>
<dbReference type="Pfam" id="PF02353">
    <property type="entry name" value="CMAS"/>
    <property type="match status" value="1"/>
</dbReference>
<gene>
    <name evidence="8" type="ORF">JJJ17_03645</name>
</gene>
<dbReference type="Gene3D" id="3.40.50.150">
    <property type="entry name" value="Vaccinia Virus protein VP39"/>
    <property type="match status" value="1"/>
</dbReference>
<keyword evidence="5" id="KW-0443">Lipid metabolism</keyword>
<organism evidence="8 9">
    <name type="scientific">Paracoccus caeni</name>
    <dbReference type="NCBI Taxonomy" id="657651"/>
    <lineage>
        <taxon>Bacteria</taxon>
        <taxon>Pseudomonadati</taxon>
        <taxon>Pseudomonadota</taxon>
        <taxon>Alphaproteobacteria</taxon>
        <taxon>Rhodobacterales</taxon>
        <taxon>Paracoccaceae</taxon>
        <taxon>Paracoccus</taxon>
    </lineage>
</organism>
<feature type="domain" description="DUF7884" evidence="7">
    <location>
        <begin position="18"/>
        <end position="86"/>
    </location>
</feature>
<dbReference type="CDD" id="cd02440">
    <property type="entry name" value="AdoMet_MTases"/>
    <property type="match status" value="1"/>
</dbReference>
<dbReference type="AlphaFoldDB" id="A0A934S9U2"/>
<feature type="region of interest" description="Disordered" evidence="6">
    <location>
        <begin position="415"/>
        <end position="438"/>
    </location>
</feature>
<comment type="caution">
    <text evidence="8">The sequence shown here is derived from an EMBL/GenBank/DDBJ whole genome shotgun (WGS) entry which is preliminary data.</text>
</comment>
<dbReference type="GO" id="GO:0008610">
    <property type="term" value="P:lipid biosynthetic process"/>
    <property type="evidence" value="ECO:0007669"/>
    <property type="project" value="InterPro"/>
</dbReference>
<dbReference type="InterPro" id="IPR029063">
    <property type="entry name" value="SAM-dependent_MTases_sf"/>
</dbReference>
<evidence type="ECO:0000256" key="4">
    <source>
        <dbReference type="ARBA" id="ARBA00022691"/>
    </source>
</evidence>
<dbReference type="Proteomes" id="UP000640485">
    <property type="component" value="Unassembled WGS sequence"/>
</dbReference>
<dbReference type="PANTHER" id="PTHR43667">
    <property type="entry name" value="CYCLOPROPANE-FATTY-ACYL-PHOSPHOLIPID SYNTHASE"/>
    <property type="match status" value="1"/>
</dbReference>
<proteinExistence type="inferred from homology"/>
<dbReference type="EMBL" id="JAEPRQ010000001">
    <property type="protein sequence ID" value="MBK4215015.1"/>
    <property type="molecule type" value="Genomic_DNA"/>
</dbReference>
<dbReference type="Pfam" id="PF25371">
    <property type="entry name" value="DUF7884"/>
    <property type="match status" value="1"/>
</dbReference>
<dbReference type="PIRSF" id="PIRSF003085">
    <property type="entry name" value="CMAS"/>
    <property type="match status" value="1"/>
</dbReference>
<evidence type="ECO:0000313" key="8">
    <source>
        <dbReference type="EMBL" id="MBK4215015.1"/>
    </source>
</evidence>
<comment type="similarity">
    <text evidence="1">Belongs to the CFA/CMAS family.</text>
</comment>
<dbReference type="PANTHER" id="PTHR43667:SF1">
    <property type="entry name" value="CYCLOPROPANE-FATTY-ACYL-PHOSPHOLIPID SYNTHASE"/>
    <property type="match status" value="1"/>
</dbReference>
<evidence type="ECO:0000259" key="7">
    <source>
        <dbReference type="Pfam" id="PF25371"/>
    </source>
</evidence>
<evidence type="ECO:0000256" key="3">
    <source>
        <dbReference type="ARBA" id="ARBA00022679"/>
    </source>
</evidence>
<dbReference type="InterPro" id="IPR050723">
    <property type="entry name" value="CFA/CMAS"/>
</dbReference>
<sequence>MNTILRSFLGRFVSRGNLTVISSNGDRIAYGDGSGPAIVMRFNSASAERAVAVNPALKLGECFMEGEVDILEGSVYDLIMLAHLNAGRELMPVFWMKALDKARIAQRRFRQMNTRLRARDNVHRHYDLSADLYRMFLDPDMQYSCGWFPTPDTPLATAQLLKKRHIAAKMLLRDGLDVLDIGCGWGGMGLYLSRVAEARVTGVTLSDEQLAVAQRRAGRDGLPADFRLQDYRDIDETFDRIVSVGMFEHVGVNHFDTFFRKSAAMLRKDGVMLLHTIGRAEPPGATNPFLQKYIFPGGYIPALSEISRAIEKSGLIATDVEILRLHYAETLKAWREAFLARRDEAKALYDEAFCRMWEFYLAGSEVSFREGSMVVYQIQLAHRSDAVPVTRDYIADAEAQLAELECKRGIPGPAWPDDWPDVTEEEAPEWRRQGHAAC</sequence>
<keyword evidence="2 8" id="KW-0489">Methyltransferase</keyword>
<dbReference type="RefSeq" id="WP_200683850.1">
    <property type="nucleotide sequence ID" value="NZ_JAEPRQ010000001.1"/>
</dbReference>
<evidence type="ECO:0000256" key="2">
    <source>
        <dbReference type="ARBA" id="ARBA00022603"/>
    </source>
</evidence>
<name>A0A934S9U2_9RHOB</name>
<dbReference type="SUPFAM" id="SSF53335">
    <property type="entry name" value="S-adenosyl-L-methionine-dependent methyltransferases"/>
    <property type="match status" value="1"/>
</dbReference>
<keyword evidence="3" id="KW-0808">Transferase</keyword>
<evidence type="ECO:0000256" key="1">
    <source>
        <dbReference type="ARBA" id="ARBA00010815"/>
    </source>
</evidence>
<keyword evidence="4" id="KW-0949">S-adenosyl-L-methionine</keyword>
<reference evidence="8" key="1">
    <citation type="submission" date="2021-01" db="EMBL/GenBank/DDBJ databases">
        <title>Paracoccus amoyensis sp. nov., isolated from the surface seawater along the coast of Xiamen Island, China.</title>
        <authorList>
            <person name="Lyu L."/>
        </authorList>
    </citation>
    <scope>NUCLEOTIDE SEQUENCE</scope>
    <source>
        <strain evidence="8">MJ17</strain>
    </source>
</reference>
<keyword evidence="9" id="KW-1185">Reference proteome</keyword>
<dbReference type="InterPro" id="IPR057206">
    <property type="entry name" value="DUF7884"/>
</dbReference>
<evidence type="ECO:0000256" key="6">
    <source>
        <dbReference type="SAM" id="MobiDB-lite"/>
    </source>
</evidence>
<accession>A0A934S9U2</accession>